<dbReference type="Pfam" id="PF05192">
    <property type="entry name" value="MutS_III"/>
    <property type="match status" value="1"/>
</dbReference>
<dbReference type="PIRSF" id="PIRSF037677">
    <property type="entry name" value="DNA_mis_repair_Msh6"/>
    <property type="match status" value="1"/>
</dbReference>
<keyword evidence="3 6" id="KW-0227">DNA damage</keyword>
<evidence type="ECO:0000256" key="7">
    <source>
        <dbReference type="SAM" id="MobiDB-lite"/>
    </source>
</evidence>
<dbReference type="InterPro" id="IPR000432">
    <property type="entry name" value="DNA_mismatch_repair_MutS_C"/>
</dbReference>
<dbReference type="SUPFAM" id="SSF55271">
    <property type="entry name" value="DNA repair protein MutS, domain I"/>
    <property type="match status" value="1"/>
</dbReference>
<dbReference type="Pfam" id="PF00488">
    <property type="entry name" value="MutS_V"/>
    <property type="match status" value="1"/>
</dbReference>
<dbReference type="SUPFAM" id="SSF48334">
    <property type="entry name" value="DNA repair protein MutS, domain III"/>
    <property type="match status" value="1"/>
</dbReference>
<keyword evidence="10" id="KW-1185">Reference proteome</keyword>
<comment type="similarity">
    <text evidence="1 6">Belongs to the DNA mismatch repair MutS family.</text>
</comment>
<dbReference type="InterPro" id="IPR036678">
    <property type="entry name" value="MutS_con_dom_sf"/>
</dbReference>
<dbReference type="FunFam" id="1.10.1420.10:FF:000005">
    <property type="entry name" value="DNA mismatch repair protein"/>
    <property type="match status" value="1"/>
</dbReference>
<comment type="caution">
    <text evidence="9">The sequence shown here is derived from an EMBL/GenBank/DDBJ whole genome shotgun (WGS) entry which is preliminary data.</text>
</comment>
<dbReference type="InterPro" id="IPR045076">
    <property type="entry name" value="MutS"/>
</dbReference>
<dbReference type="SMART" id="SM00533">
    <property type="entry name" value="MUTSd"/>
    <property type="match status" value="1"/>
</dbReference>
<keyword evidence="6" id="KW-0234">DNA repair</keyword>
<dbReference type="PANTHER" id="PTHR11361">
    <property type="entry name" value="DNA MISMATCH REPAIR PROTEIN MUTS FAMILY MEMBER"/>
    <property type="match status" value="1"/>
</dbReference>
<evidence type="ECO:0000256" key="4">
    <source>
        <dbReference type="ARBA" id="ARBA00022840"/>
    </source>
</evidence>
<gene>
    <name evidence="9" type="ORF">CDCA_CDCA01G0171</name>
</gene>
<feature type="compositionally biased region" description="Low complexity" evidence="7">
    <location>
        <begin position="155"/>
        <end position="168"/>
    </location>
</feature>
<dbReference type="InterPro" id="IPR007695">
    <property type="entry name" value="DNA_mismatch_repair_MutS-lik_N"/>
</dbReference>
<feature type="region of interest" description="Disordered" evidence="7">
    <location>
        <begin position="126"/>
        <end position="232"/>
    </location>
</feature>
<dbReference type="InterPro" id="IPR007861">
    <property type="entry name" value="DNA_mismatch_repair_MutS_clamp"/>
</dbReference>
<dbReference type="InterPro" id="IPR016151">
    <property type="entry name" value="DNA_mismatch_repair_MutS_N"/>
</dbReference>
<dbReference type="InterPro" id="IPR007696">
    <property type="entry name" value="DNA_mismatch_repair_MutS_core"/>
</dbReference>
<evidence type="ECO:0000256" key="2">
    <source>
        <dbReference type="ARBA" id="ARBA00022741"/>
    </source>
</evidence>
<dbReference type="Pfam" id="PF01624">
    <property type="entry name" value="MutS_I"/>
    <property type="match status" value="1"/>
</dbReference>
<reference evidence="9 10" key="1">
    <citation type="submission" date="2022-07" db="EMBL/GenBank/DDBJ databases">
        <title>Genome-wide signatures of adaptation to extreme environments.</title>
        <authorList>
            <person name="Cho C.H."/>
            <person name="Yoon H.S."/>
        </authorList>
    </citation>
    <scope>NUCLEOTIDE SEQUENCE [LARGE SCALE GENOMIC DNA]</scope>
    <source>
        <strain evidence="9 10">DBV 063 E5</strain>
    </source>
</reference>
<dbReference type="PROSITE" id="PS00486">
    <property type="entry name" value="DNA_MISMATCH_REPAIR_2"/>
    <property type="match status" value="1"/>
</dbReference>
<dbReference type="GO" id="GO:0140664">
    <property type="term" value="F:ATP-dependent DNA damage sensor activity"/>
    <property type="evidence" value="ECO:0007669"/>
    <property type="project" value="InterPro"/>
</dbReference>
<evidence type="ECO:0000259" key="8">
    <source>
        <dbReference type="PROSITE" id="PS00486"/>
    </source>
</evidence>
<sequence>MPQQTTLLGFLGKRKEAPSAVDTSPCRTPESQRVNGVIGAEAEEALFASDELQQWVERVESTVEKRRRTPLSVCTALASRRSEYVSPTVDDAAEALVLSDETKRADPAARLDFQEVSPLPLQLTPATATQDHGLPTASPDALSATGATEADCWRSASPSTGSSTSAAPDAEPALAVSRSSGSRPSLPADGLSSSARTASVTRGTDEWSRQNPWTVQVRDAQQRRPGDPDYDPTTLYIPPSAEKAMTPFQRQFWAIKSRYYDVVLLFKKGKFYECYDRDADIGHRLLNLNYTGGGRVDMRCVGVPESAFNRHAAKLVDSGCCVGRVEQVETVLAARSNANKVCDRQLTRILTKGTLVSDDGDGGVLGDARYLAAIVEGHDYGLAKAAPTVDIGVCVVDVATAAVWLGVLRGDDERRSKLESFLMRVRPREVLCHTAAARTRALVRQCAAPDALVHERRLDALFEDAQHLEAIRSVSADALALRAVRGVADYLRRLRILDEVFPLRNFCSIHDPSITDSYESMEIDAAAMENLELLRNSFDGSDKGSLFAFLDRCSTAMGRRLLRRWLCHPFRQVRRIEDRLDALEDLRDWGAPANGCRRPSVPTASDFLGRLRRLPDLERLLARLHATAVDVSGAVMFDDTNRRKVHEFVATVKACAAAIEWVADLRQAVGSAPSACRSHRLAWLLSDAALPLGRAQSAIATFRDDSLFEWATGESEGVLRPASGANGALQKALTEKRRMEQGLEEHLQQVRQALGGDVPVRYYHRMRETYQIEVPATVQQVPDTFLLMSQTKHCRRYWTPEIRASLKRLADVEERIAKAEQDAGREVLLRFDAHYSTWLAVCRVVAELDALLSLVQVSFYNAEPMEMCRPVYDAPSDDEGSAVVVPRLELRTLRHPCLAMRMGVAHFVPNDLMLDGRRHPVLVLTGPNMSGKSALLRAVCIAVIMAQMGCYVPASAARFGAPADRLFTRIGARDRITRAQSTFMVEMSETAALLQHATRRSLVILDELGRGTSTFDGYAIAYAVLRHLLHRVGCLTLFATHYHMLTSEPALTGGDGGCSVALGHMTALASERDHDLTFLYRLAPGIAPRSCGLHCARMAGVAPHVLQRAGYHADAFERSVCQSGEGENEDDGEGRQ</sequence>
<dbReference type="InterPro" id="IPR017261">
    <property type="entry name" value="DNA_mismatch_repair_MutS/MSH"/>
</dbReference>
<keyword evidence="4 6" id="KW-0067">ATP-binding</keyword>
<dbReference type="Pfam" id="PF05190">
    <property type="entry name" value="MutS_IV"/>
    <property type="match status" value="1"/>
</dbReference>
<name>A0AAV9IPX4_CYACA</name>
<evidence type="ECO:0000256" key="1">
    <source>
        <dbReference type="ARBA" id="ARBA00006271"/>
    </source>
</evidence>
<dbReference type="Gene3D" id="1.10.1420.10">
    <property type="match status" value="2"/>
</dbReference>
<dbReference type="AlphaFoldDB" id="A0AAV9IPX4"/>
<keyword evidence="5 6" id="KW-0238">DNA-binding</keyword>
<proteinExistence type="inferred from homology"/>
<dbReference type="GO" id="GO:0032301">
    <property type="term" value="C:MutSalpha complex"/>
    <property type="evidence" value="ECO:0007669"/>
    <property type="project" value="TreeGrafter"/>
</dbReference>
<protein>
    <recommendedName>
        <fullName evidence="6">DNA mismatch repair protein</fullName>
    </recommendedName>
</protein>
<dbReference type="NCBIfam" id="NF003810">
    <property type="entry name" value="PRK05399.1"/>
    <property type="match status" value="1"/>
</dbReference>
<dbReference type="EMBL" id="JANCYW010000001">
    <property type="protein sequence ID" value="KAK4534146.1"/>
    <property type="molecule type" value="Genomic_DNA"/>
</dbReference>
<evidence type="ECO:0000256" key="3">
    <source>
        <dbReference type="ARBA" id="ARBA00022763"/>
    </source>
</evidence>
<accession>A0AAV9IPX4</accession>
<feature type="compositionally biased region" description="Polar residues" evidence="7">
    <location>
        <begin position="191"/>
        <end position="202"/>
    </location>
</feature>
<dbReference type="GO" id="GO:0005524">
    <property type="term" value="F:ATP binding"/>
    <property type="evidence" value="ECO:0007669"/>
    <property type="project" value="UniProtKB-UniRule"/>
</dbReference>
<evidence type="ECO:0000256" key="6">
    <source>
        <dbReference type="PIRNR" id="PIRNR037677"/>
    </source>
</evidence>
<dbReference type="GO" id="GO:0030983">
    <property type="term" value="F:mismatched DNA binding"/>
    <property type="evidence" value="ECO:0007669"/>
    <property type="project" value="UniProtKB-UniRule"/>
</dbReference>
<dbReference type="Gene3D" id="3.40.1170.10">
    <property type="entry name" value="DNA repair protein MutS, domain I"/>
    <property type="match status" value="1"/>
</dbReference>
<dbReference type="PANTHER" id="PTHR11361:SF148">
    <property type="entry name" value="DNA MISMATCH REPAIR PROTEIN MSH6"/>
    <property type="match status" value="1"/>
</dbReference>
<keyword evidence="2 6" id="KW-0547">Nucleotide-binding</keyword>
<dbReference type="GO" id="GO:0006298">
    <property type="term" value="P:mismatch repair"/>
    <property type="evidence" value="ECO:0007669"/>
    <property type="project" value="InterPro"/>
</dbReference>
<evidence type="ECO:0000313" key="9">
    <source>
        <dbReference type="EMBL" id="KAK4534146.1"/>
    </source>
</evidence>
<feature type="region of interest" description="Disordered" evidence="7">
    <location>
        <begin position="1"/>
        <end position="32"/>
    </location>
</feature>
<evidence type="ECO:0000256" key="5">
    <source>
        <dbReference type="ARBA" id="ARBA00023125"/>
    </source>
</evidence>
<feature type="compositionally biased region" description="Polar residues" evidence="7">
    <location>
        <begin position="21"/>
        <end position="32"/>
    </location>
</feature>
<feature type="domain" description="DNA mismatch repair proteins mutS family" evidence="8">
    <location>
        <begin position="1001"/>
        <end position="1017"/>
    </location>
</feature>
<dbReference type="SUPFAM" id="SSF53150">
    <property type="entry name" value="DNA repair protein MutS, domain II"/>
    <property type="match status" value="1"/>
</dbReference>
<dbReference type="InterPro" id="IPR036187">
    <property type="entry name" value="DNA_mismatch_repair_MutS_sf"/>
</dbReference>
<evidence type="ECO:0000313" key="10">
    <source>
        <dbReference type="Proteomes" id="UP001301350"/>
    </source>
</evidence>
<dbReference type="Gene3D" id="3.30.420.110">
    <property type="entry name" value="MutS, connector domain"/>
    <property type="match status" value="1"/>
</dbReference>
<dbReference type="InterPro" id="IPR027417">
    <property type="entry name" value="P-loop_NTPase"/>
</dbReference>
<comment type="function">
    <text evidence="6">Component of the post-replicative DNA mismatch repair system (MMR).</text>
</comment>
<dbReference type="SUPFAM" id="SSF52540">
    <property type="entry name" value="P-loop containing nucleoside triphosphate hydrolases"/>
    <property type="match status" value="1"/>
</dbReference>
<organism evidence="9 10">
    <name type="scientific">Cyanidium caldarium</name>
    <name type="common">Red alga</name>
    <dbReference type="NCBI Taxonomy" id="2771"/>
    <lineage>
        <taxon>Eukaryota</taxon>
        <taxon>Rhodophyta</taxon>
        <taxon>Bangiophyceae</taxon>
        <taxon>Cyanidiales</taxon>
        <taxon>Cyanidiaceae</taxon>
        <taxon>Cyanidium</taxon>
    </lineage>
</organism>
<dbReference type="SMART" id="SM00534">
    <property type="entry name" value="MUTSac"/>
    <property type="match status" value="1"/>
</dbReference>
<dbReference type="Proteomes" id="UP001301350">
    <property type="component" value="Unassembled WGS sequence"/>
</dbReference>
<dbReference type="Gene3D" id="3.40.50.300">
    <property type="entry name" value="P-loop containing nucleotide triphosphate hydrolases"/>
    <property type="match status" value="1"/>
</dbReference>